<proteinExistence type="predicted"/>
<feature type="region of interest" description="Disordered" evidence="1">
    <location>
        <begin position="63"/>
        <end position="146"/>
    </location>
</feature>
<reference evidence="2" key="1">
    <citation type="submission" date="2024-06" db="EMBL/GenBank/DDBJ databases">
        <title>The genome sequences of Kitasatospora sp. strain HUAS MG31.</title>
        <authorList>
            <person name="Mo P."/>
        </authorList>
    </citation>
    <scope>NUCLEOTIDE SEQUENCE</scope>
    <source>
        <strain evidence="2">HUAS MG31</strain>
    </source>
</reference>
<evidence type="ECO:0000313" key="2">
    <source>
        <dbReference type="EMBL" id="XCM83111.1"/>
    </source>
</evidence>
<dbReference type="RefSeq" id="WP_354644046.1">
    <property type="nucleotide sequence ID" value="NZ_CP159872.1"/>
</dbReference>
<gene>
    <name evidence="2" type="ORF">ABWK59_31395</name>
</gene>
<evidence type="ECO:0000256" key="1">
    <source>
        <dbReference type="SAM" id="MobiDB-lite"/>
    </source>
</evidence>
<accession>A0AAU8K4V0</accession>
<feature type="compositionally biased region" description="Low complexity" evidence="1">
    <location>
        <begin position="127"/>
        <end position="139"/>
    </location>
</feature>
<dbReference type="KEGG" id="kcm:ABWK59_31395"/>
<protein>
    <submittedName>
        <fullName evidence="2">Uncharacterized protein</fullName>
    </submittedName>
</protein>
<dbReference type="EMBL" id="CP159872">
    <property type="protein sequence ID" value="XCM83111.1"/>
    <property type="molecule type" value="Genomic_DNA"/>
</dbReference>
<dbReference type="AlphaFoldDB" id="A0AAU8K4V0"/>
<name>A0AAU8K4V0_9ACTN</name>
<sequence length="146" mass="14559">MEQRDPEDAANIAFGSTRTAPATVVCDGTERPLSVVVQSKTGNWIPGVPAVLATTVTNIGASPSAAADARKLPLDVGPLTVPAPSPSASPQPNTEPGTDTGTEPDTDTGSDTGSDTGTEPDADTGSDTDTTPSDVVSPTADSSQLP</sequence>
<organism evidence="2">
    <name type="scientific">Kitasatospora camelliae</name>
    <dbReference type="NCBI Taxonomy" id="3156397"/>
    <lineage>
        <taxon>Bacteria</taxon>
        <taxon>Bacillati</taxon>
        <taxon>Actinomycetota</taxon>
        <taxon>Actinomycetes</taxon>
        <taxon>Kitasatosporales</taxon>
        <taxon>Streptomycetaceae</taxon>
        <taxon>Kitasatospora</taxon>
    </lineage>
</organism>
<feature type="compositionally biased region" description="Low complexity" evidence="1">
    <location>
        <begin position="90"/>
        <end position="101"/>
    </location>
</feature>